<name>A0A812SSM3_SYMPI</name>
<dbReference type="OrthoDB" id="413375at2759"/>
<proteinExistence type="predicted"/>
<reference evidence="1" key="1">
    <citation type="submission" date="2021-02" db="EMBL/GenBank/DDBJ databases">
        <authorList>
            <person name="Dougan E. K."/>
            <person name="Rhodes N."/>
            <person name="Thang M."/>
            <person name="Chan C."/>
        </authorList>
    </citation>
    <scope>NUCLEOTIDE SEQUENCE</scope>
</reference>
<dbReference type="Proteomes" id="UP000649617">
    <property type="component" value="Unassembled WGS sequence"/>
</dbReference>
<gene>
    <name evidence="1" type="ORF">SPIL2461_LOCUS12590</name>
</gene>
<organism evidence="1 2">
    <name type="scientific">Symbiodinium pilosum</name>
    <name type="common">Dinoflagellate</name>
    <dbReference type="NCBI Taxonomy" id="2952"/>
    <lineage>
        <taxon>Eukaryota</taxon>
        <taxon>Sar</taxon>
        <taxon>Alveolata</taxon>
        <taxon>Dinophyceae</taxon>
        <taxon>Suessiales</taxon>
        <taxon>Symbiodiniaceae</taxon>
        <taxon>Symbiodinium</taxon>
    </lineage>
</organism>
<dbReference type="AlphaFoldDB" id="A0A812SSM3"/>
<sequence length="76" mass="8330">DGKEFEPTGNAFQVKGALANAVLHAFGGRHQVDDLKKAIKAEEELSIAASKIDVYSQKDRAWVKEAKMSASLRDKD</sequence>
<protein>
    <submittedName>
        <fullName evidence="1">Uncharacterized protein</fullName>
    </submittedName>
</protein>
<keyword evidence="2" id="KW-1185">Reference proteome</keyword>
<feature type="non-terminal residue" evidence="1">
    <location>
        <position position="76"/>
    </location>
</feature>
<evidence type="ECO:0000313" key="1">
    <source>
        <dbReference type="EMBL" id="CAE7489150.1"/>
    </source>
</evidence>
<accession>A0A812SSM3</accession>
<feature type="non-terminal residue" evidence="1">
    <location>
        <position position="1"/>
    </location>
</feature>
<evidence type="ECO:0000313" key="2">
    <source>
        <dbReference type="Proteomes" id="UP000649617"/>
    </source>
</evidence>
<dbReference type="EMBL" id="CAJNIZ010026100">
    <property type="protein sequence ID" value="CAE7489150.1"/>
    <property type="molecule type" value="Genomic_DNA"/>
</dbReference>
<comment type="caution">
    <text evidence="1">The sequence shown here is derived from an EMBL/GenBank/DDBJ whole genome shotgun (WGS) entry which is preliminary data.</text>
</comment>